<dbReference type="AlphaFoldDB" id="A0A4Y9Z968"/>
<dbReference type="Proteomes" id="UP000298327">
    <property type="component" value="Unassembled WGS sequence"/>
</dbReference>
<organism evidence="2 3">
    <name type="scientific">Dentipellis fragilis</name>
    <dbReference type="NCBI Taxonomy" id="205917"/>
    <lineage>
        <taxon>Eukaryota</taxon>
        <taxon>Fungi</taxon>
        <taxon>Dikarya</taxon>
        <taxon>Basidiomycota</taxon>
        <taxon>Agaricomycotina</taxon>
        <taxon>Agaricomycetes</taxon>
        <taxon>Russulales</taxon>
        <taxon>Hericiaceae</taxon>
        <taxon>Dentipellis</taxon>
    </lineage>
</organism>
<accession>A0A4Y9Z968</accession>
<keyword evidence="3" id="KW-1185">Reference proteome</keyword>
<feature type="compositionally biased region" description="Low complexity" evidence="1">
    <location>
        <begin position="99"/>
        <end position="111"/>
    </location>
</feature>
<dbReference type="EMBL" id="SEOQ01000107">
    <property type="protein sequence ID" value="TFY70341.1"/>
    <property type="molecule type" value="Genomic_DNA"/>
</dbReference>
<sequence>MQSSFGPLDPSLVGGLGDTDIDLAAYAQGLEELGISASDPMDFLGAPNAGMPDMGSPVSHFDIVGTDMGVNVGMGMDLDLEAFTANMDIFPPGFSVDPSVLQQQPSQSQELQQEERPMASLADGFATSEAPAPAAEPRFSFDFNDMIHDL</sequence>
<evidence type="ECO:0000313" key="3">
    <source>
        <dbReference type="Proteomes" id="UP000298327"/>
    </source>
</evidence>
<proteinExistence type="predicted"/>
<comment type="caution">
    <text evidence="2">The sequence shown here is derived from an EMBL/GenBank/DDBJ whole genome shotgun (WGS) entry which is preliminary data.</text>
</comment>
<feature type="region of interest" description="Disordered" evidence="1">
    <location>
        <begin position="99"/>
        <end position="137"/>
    </location>
</feature>
<name>A0A4Y9Z968_9AGAM</name>
<protein>
    <submittedName>
        <fullName evidence="2">Uncharacterized protein</fullName>
    </submittedName>
</protein>
<evidence type="ECO:0000313" key="2">
    <source>
        <dbReference type="EMBL" id="TFY70341.1"/>
    </source>
</evidence>
<gene>
    <name evidence="2" type="ORF">EVG20_g2652</name>
</gene>
<reference evidence="2 3" key="1">
    <citation type="submission" date="2019-02" db="EMBL/GenBank/DDBJ databases">
        <title>Genome sequencing of the rare red list fungi Dentipellis fragilis.</title>
        <authorList>
            <person name="Buettner E."/>
            <person name="Kellner H."/>
        </authorList>
    </citation>
    <scope>NUCLEOTIDE SEQUENCE [LARGE SCALE GENOMIC DNA]</scope>
    <source>
        <strain evidence="2 3">DSM 105465</strain>
    </source>
</reference>
<evidence type="ECO:0000256" key="1">
    <source>
        <dbReference type="SAM" id="MobiDB-lite"/>
    </source>
</evidence>